<accession>A0ABS4G7V8</accession>
<dbReference type="EMBL" id="JAGGKC010000034">
    <property type="protein sequence ID" value="MBP1920633.1"/>
    <property type="molecule type" value="Genomic_DNA"/>
</dbReference>
<keyword evidence="6 7" id="KW-0472">Membrane</keyword>
<feature type="transmembrane region" description="Helical" evidence="7">
    <location>
        <begin position="92"/>
        <end position="117"/>
    </location>
</feature>
<evidence type="ECO:0000256" key="7">
    <source>
        <dbReference type="SAM" id="Phobius"/>
    </source>
</evidence>
<dbReference type="InterPro" id="IPR003370">
    <property type="entry name" value="Chromate_transpt"/>
</dbReference>
<dbReference type="PIRSF" id="PIRSF004810">
    <property type="entry name" value="ChrA"/>
    <property type="match status" value="1"/>
</dbReference>
<evidence type="ECO:0000256" key="5">
    <source>
        <dbReference type="ARBA" id="ARBA00022989"/>
    </source>
</evidence>
<keyword evidence="4 7" id="KW-0812">Transmembrane</keyword>
<reference evidence="8 9" key="1">
    <citation type="submission" date="2021-03" db="EMBL/GenBank/DDBJ databases">
        <title>Genomic Encyclopedia of Type Strains, Phase IV (KMG-IV): sequencing the most valuable type-strain genomes for metagenomic binning, comparative biology and taxonomic classification.</title>
        <authorList>
            <person name="Goeker M."/>
        </authorList>
    </citation>
    <scope>NUCLEOTIDE SEQUENCE [LARGE SCALE GENOMIC DNA]</scope>
    <source>
        <strain evidence="8 9">DSM 6139</strain>
    </source>
</reference>
<feature type="transmembrane region" description="Helical" evidence="7">
    <location>
        <begin position="325"/>
        <end position="346"/>
    </location>
</feature>
<dbReference type="Pfam" id="PF02417">
    <property type="entry name" value="Chromate_transp"/>
    <property type="match status" value="2"/>
</dbReference>
<gene>
    <name evidence="8" type="ORF">J2Z34_003148</name>
</gene>
<evidence type="ECO:0000256" key="1">
    <source>
        <dbReference type="ARBA" id="ARBA00004651"/>
    </source>
</evidence>
<proteinExistence type="inferred from homology"/>
<evidence type="ECO:0000256" key="3">
    <source>
        <dbReference type="ARBA" id="ARBA00022475"/>
    </source>
</evidence>
<dbReference type="RefSeq" id="WP_245250845.1">
    <property type="nucleotide sequence ID" value="NZ_JAGGKC010000034.1"/>
</dbReference>
<comment type="subcellular location">
    <subcellularLocation>
        <location evidence="1">Cell membrane</location>
        <topology evidence="1">Multi-pass membrane protein</topology>
    </subcellularLocation>
</comment>
<feature type="transmembrane region" description="Helical" evidence="7">
    <location>
        <begin position="158"/>
        <end position="189"/>
    </location>
</feature>
<protein>
    <submittedName>
        <fullName evidence="8">Chromate transporter</fullName>
    </submittedName>
</protein>
<dbReference type="Proteomes" id="UP001519271">
    <property type="component" value="Unassembled WGS sequence"/>
</dbReference>
<feature type="transmembrane region" description="Helical" evidence="7">
    <location>
        <begin position="226"/>
        <end position="248"/>
    </location>
</feature>
<dbReference type="NCBIfam" id="TIGR00937">
    <property type="entry name" value="2A51"/>
    <property type="match status" value="1"/>
</dbReference>
<comment type="caution">
    <text evidence="8">The sequence shown here is derived from an EMBL/GenBank/DDBJ whole genome shotgun (WGS) entry which is preliminary data.</text>
</comment>
<evidence type="ECO:0000256" key="4">
    <source>
        <dbReference type="ARBA" id="ARBA00022692"/>
    </source>
</evidence>
<evidence type="ECO:0000313" key="9">
    <source>
        <dbReference type="Proteomes" id="UP001519271"/>
    </source>
</evidence>
<keyword evidence="9" id="KW-1185">Reference proteome</keyword>
<evidence type="ECO:0000313" key="8">
    <source>
        <dbReference type="EMBL" id="MBP1920633.1"/>
    </source>
</evidence>
<evidence type="ECO:0000256" key="2">
    <source>
        <dbReference type="ARBA" id="ARBA00005262"/>
    </source>
</evidence>
<feature type="transmembrane region" description="Helical" evidence="7">
    <location>
        <begin position="195"/>
        <end position="214"/>
    </location>
</feature>
<keyword evidence="5 7" id="KW-1133">Transmembrane helix</keyword>
<name>A0ABS4G7V8_9CLOT</name>
<organism evidence="8 9">
    <name type="scientific">Youngiibacter multivorans</name>
    <dbReference type="NCBI Taxonomy" id="937251"/>
    <lineage>
        <taxon>Bacteria</taxon>
        <taxon>Bacillati</taxon>
        <taxon>Bacillota</taxon>
        <taxon>Clostridia</taxon>
        <taxon>Eubacteriales</taxon>
        <taxon>Clostridiaceae</taxon>
        <taxon>Youngiibacter</taxon>
    </lineage>
</organism>
<comment type="similarity">
    <text evidence="2">Belongs to the chromate ion transporter (CHR) (TC 2.A.51) family.</text>
</comment>
<feature type="transmembrane region" description="Helical" evidence="7">
    <location>
        <begin position="352"/>
        <end position="370"/>
    </location>
</feature>
<feature type="transmembrane region" description="Helical" evidence="7">
    <location>
        <begin position="287"/>
        <end position="313"/>
    </location>
</feature>
<evidence type="ECO:0000256" key="6">
    <source>
        <dbReference type="ARBA" id="ARBA00023136"/>
    </source>
</evidence>
<dbReference type="PANTHER" id="PTHR33567">
    <property type="entry name" value="CHROMATE ION TRANSPORTER (EUROFUNG)"/>
    <property type="match status" value="1"/>
</dbReference>
<dbReference type="InterPro" id="IPR014047">
    <property type="entry name" value="Chr_Tranpt_l_chain"/>
</dbReference>
<keyword evidence="3" id="KW-1003">Cell membrane</keyword>
<sequence length="393" mass="42458">MEKDFNEMRYRDLPPDEKKERLKEIFSVFLKLGVTAFGGPAAHTAMMDEEVVKKRKWLSREKFMDLIGATNLIPGPNSTELAIHLGFDRGGLAGLFIAGISFILPAMLIVLFFAWMYVSYGSLPELTGALYGIKAVIMAIILQALYRLGKSVIKSPLAAVFVVVVVGLSLYGVKEIPLLLMAGIAMLVIRNSSLLKGKLFSLWYMPMAGITAALQKPQGNMEVSGIFLTFLKIGSVLYGSGYVLIAFLRSEFVDRFGVITSQQLLDAVAVGQFTPGPVFTTATFVGYLIQGIPGAIAGTIGIFLPSFLLVWLLNPVIPKLRSSKVFSAILDGVNIASMGLMASVTLKLGMESLVDPLTIALFAASFAVLMRTKLNSAWLIVAGGLIGYAAQLI</sequence>
<feature type="transmembrane region" description="Helical" evidence="7">
    <location>
        <begin position="129"/>
        <end position="146"/>
    </location>
</feature>
<dbReference type="PANTHER" id="PTHR33567:SF3">
    <property type="entry name" value="CHROMATE ION TRANSPORTER (EUROFUNG)"/>
    <property type="match status" value="1"/>
</dbReference>